<dbReference type="OrthoDB" id="3245714at2759"/>
<reference evidence="2" key="1">
    <citation type="submission" date="2020-11" db="EMBL/GenBank/DDBJ databases">
        <authorList>
            <consortium name="DOE Joint Genome Institute"/>
            <person name="Ahrendt S."/>
            <person name="Riley R."/>
            <person name="Andreopoulos W."/>
            <person name="Labutti K."/>
            <person name="Pangilinan J."/>
            <person name="Ruiz-Duenas F.J."/>
            <person name="Barrasa J.M."/>
            <person name="Sanchez-Garcia M."/>
            <person name="Camarero S."/>
            <person name="Miyauchi S."/>
            <person name="Serrano A."/>
            <person name="Linde D."/>
            <person name="Babiker R."/>
            <person name="Drula E."/>
            <person name="Ayuso-Fernandez I."/>
            <person name="Pacheco R."/>
            <person name="Padilla G."/>
            <person name="Ferreira P."/>
            <person name="Barriuso J."/>
            <person name="Kellner H."/>
            <person name="Castanera R."/>
            <person name="Alfaro M."/>
            <person name="Ramirez L."/>
            <person name="Pisabarro A.G."/>
            <person name="Kuo A."/>
            <person name="Tritt A."/>
            <person name="Lipzen A."/>
            <person name="He G."/>
            <person name="Yan M."/>
            <person name="Ng V."/>
            <person name="Cullen D."/>
            <person name="Martin F."/>
            <person name="Rosso M.-N."/>
            <person name="Henrissat B."/>
            <person name="Hibbett D."/>
            <person name="Martinez A.T."/>
            <person name="Grigoriev I.V."/>
        </authorList>
    </citation>
    <scope>NUCLEOTIDE SEQUENCE</scope>
    <source>
        <strain evidence="2">CIRM-BRFM 674</strain>
    </source>
</reference>
<feature type="compositionally biased region" description="Basic and acidic residues" evidence="1">
    <location>
        <begin position="59"/>
        <end position="73"/>
    </location>
</feature>
<protein>
    <submittedName>
        <fullName evidence="2">Uncharacterized protein</fullName>
    </submittedName>
</protein>
<evidence type="ECO:0000256" key="1">
    <source>
        <dbReference type="SAM" id="MobiDB-lite"/>
    </source>
</evidence>
<feature type="compositionally biased region" description="Basic and acidic residues" evidence="1">
    <location>
        <begin position="96"/>
        <end position="112"/>
    </location>
</feature>
<dbReference type="Proteomes" id="UP000807469">
    <property type="component" value="Unassembled WGS sequence"/>
</dbReference>
<organism evidence="2 3">
    <name type="scientific">Pholiota conissans</name>
    <dbReference type="NCBI Taxonomy" id="109636"/>
    <lineage>
        <taxon>Eukaryota</taxon>
        <taxon>Fungi</taxon>
        <taxon>Dikarya</taxon>
        <taxon>Basidiomycota</taxon>
        <taxon>Agaricomycotina</taxon>
        <taxon>Agaricomycetes</taxon>
        <taxon>Agaricomycetidae</taxon>
        <taxon>Agaricales</taxon>
        <taxon>Agaricineae</taxon>
        <taxon>Strophariaceae</taxon>
        <taxon>Pholiota</taxon>
    </lineage>
</organism>
<name>A0A9P6CPK3_9AGAR</name>
<feature type="region of interest" description="Disordered" evidence="1">
    <location>
        <begin position="96"/>
        <end position="144"/>
    </location>
</feature>
<feature type="compositionally biased region" description="Polar residues" evidence="1">
    <location>
        <begin position="1"/>
        <end position="11"/>
    </location>
</feature>
<feature type="region of interest" description="Disordered" evidence="1">
    <location>
        <begin position="1"/>
        <end position="77"/>
    </location>
</feature>
<comment type="caution">
    <text evidence="2">The sequence shown here is derived from an EMBL/GenBank/DDBJ whole genome shotgun (WGS) entry which is preliminary data.</text>
</comment>
<evidence type="ECO:0000313" key="3">
    <source>
        <dbReference type="Proteomes" id="UP000807469"/>
    </source>
</evidence>
<sequence length="283" mass="30292">MPFNTKNSVTKSIAPFKANDHSINTSNKGIQLPPAQTAASLKVDTAKAPVDSEQLSTNHSDEENVRPVPKDAAEPLSPVLAAFPGMLKVQERDLRAYEHDRQRTKRAGERALRRARKAAASGGASRRASSPSREESAKRKPRGKFEVEVDAGVEAVGKAVCAAALIDGLSNAAPGAGLSAIARANERAMETVGEGKGIQVNFEDLLKVSAHRKARKTKDEEFELVPTVKSVIVLDDMPTGAVHDMEIDEPWEHIESEEGEGKKMKAGKRAEPSYAAIVVGTAA</sequence>
<gene>
    <name evidence="2" type="ORF">BDN70DRAFT_297131</name>
</gene>
<feature type="compositionally biased region" description="Basic and acidic residues" evidence="1">
    <location>
        <begin position="132"/>
        <end position="144"/>
    </location>
</feature>
<keyword evidence="3" id="KW-1185">Reference proteome</keyword>
<dbReference type="EMBL" id="MU155363">
    <property type="protein sequence ID" value="KAF9474771.1"/>
    <property type="molecule type" value="Genomic_DNA"/>
</dbReference>
<feature type="compositionally biased region" description="Low complexity" evidence="1">
    <location>
        <begin position="118"/>
        <end position="131"/>
    </location>
</feature>
<dbReference type="AlphaFoldDB" id="A0A9P6CPK3"/>
<evidence type="ECO:0000313" key="2">
    <source>
        <dbReference type="EMBL" id="KAF9474771.1"/>
    </source>
</evidence>
<proteinExistence type="predicted"/>
<accession>A0A9P6CPK3</accession>